<feature type="compositionally biased region" description="Basic and acidic residues" evidence="1">
    <location>
        <begin position="46"/>
        <end position="59"/>
    </location>
</feature>
<evidence type="ECO:0000313" key="3">
    <source>
        <dbReference type="Proteomes" id="UP001597399"/>
    </source>
</evidence>
<keyword evidence="3" id="KW-1185">Reference proteome</keyword>
<reference evidence="3" key="1">
    <citation type="journal article" date="2019" name="Int. J. Syst. Evol. Microbiol.">
        <title>The Global Catalogue of Microorganisms (GCM) 10K type strain sequencing project: providing services to taxonomists for standard genome sequencing and annotation.</title>
        <authorList>
            <consortium name="The Broad Institute Genomics Platform"/>
            <consortium name="The Broad Institute Genome Sequencing Center for Infectious Disease"/>
            <person name="Wu L."/>
            <person name="Ma J."/>
        </authorList>
    </citation>
    <scope>NUCLEOTIDE SEQUENCE [LARGE SCALE GENOMIC DNA]</scope>
    <source>
        <strain evidence="3">TISTR 2466</strain>
    </source>
</reference>
<protein>
    <submittedName>
        <fullName evidence="2">XtrA/YqaO family protein</fullName>
    </submittedName>
</protein>
<accession>A0ABW5S060</accession>
<dbReference type="Proteomes" id="UP001597399">
    <property type="component" value="Unassembled WGS sequence"/>
</dbReference>
<dbReference type="Pfam" id="PF17356">
    <property type="entry name" value="PBSX_XtrA"/>
    <property type="match status" value="1"/>
</dbReference>
<sequence length="59" mass="6604">MKIDPTMQLNVAIMEINNKVIVIGNVKVKITDLPEHEETTIGTHQGKGEGVKWDEGKKF</sequence>
<name>A0ABW5S060_9BACL</name>
<evidence type="ECO:0000256" key="1">
    <source>
        <dbReference type="SAM" id="MobiDB-lite"/>
    </source>
</evidence>
<dbReference type="EMBL" id="JBHUMQ010000011">
    <property type="protein sequence ID" value="MFD2692865.1"/>
    <property type="molecule type" value="Genomic_DNA"/>
</dbReference>
<dbReference type="InterPro" id="IPR035530">
    <property type="entry name" value="PBSX_XtrA"/>
</dbReference>
<proteinExistence type="predicted"/>
<comment type="caution">
    <text evidence="2">The sequence shown here is derived from an EMBL/GenBank/DDBJ whole genome shotgun (WGS) entry which is preliminary data.</text>
</comment>
<dbReference type="RefSeq" id="WP_290446612.1">
    <property type="nucleotide sequence ID" value="NZ_JAMXWM010000036.1"/>
</dbReference>
<feature type="region of interest" description="Disordered" evidence="1">
    <location>
        <begin position="40"/>
        <end position="59"/>
    </location>
</feature>
<organism evidence="2 3">
    <name type="scientific">Sporolactobacillus shoreicorticis</name>
    <dbReference type="NCBI Taxonomy" id="1923877"/>
    <lineage>
        <taxon>Bacteria</taxon>
        <taxon>Bacillati</taxon>
        <taxon>Bacillota</taxon>
        <taxon>Bacilli</taxon>
        <taxon>Bacillales</taxon>
        <taxon>Sporolactobacillaceae</taxon>
        <taxon>Sporolactobacillus</taxon>
    </lineage>
</organism>
<gene>
    <name evidence="2" type="ORF">ACFSUE_04360</name>
</gene>
<evidence type="ECO:0000313" key="2">
    <source>
        <dbReference type="EMBL" id="MFD2692865.1"/>
    </source>
</evidence>